<evidence type="ECO:0000256" key="9">
    <source>
        <dbReference type="ARBA" id="ARBA00023204"/>
    </source>
</evidence>
<dbReference type="InterPro" id="IPR018906">
    <property type="entry name" value="DNA_integrity_scan_DisA_link"/>
</dbReference>
<sequence>MERELAETRGTIKAEKRGAERKPAKRILECLSKVAPGTDLRLGIEHIIKAKTGGLLVIGNSDEVLAVTDGGFLIDCKFSPFKLYELAKMDGAIILNEDASRILYANTQLIPDPSLSTLETGTRHRAAERTARQTGALVISISQKRDVVSLYFDGLKYVLEDIRVVLAKCNQALQTLERYKNRLDQVSANLTALEFEDLATLFDVTTVLQRSEMVLRISTELERYICELGTEGRLIEMQLNELMGTMVDDHANLIRDYAVSDSPKRIKEIRDTLEQRRPKELLSLSDLADILGYPTDVNLLEYSVSSRGYRILSKVPHLPVSAIENMVKHFQSFQKIFNADVEELVRVEGCGPGRAQSIKDSLRRLNELNMLDKYI</sequence>
<evidence type="ECO:0000256" key="1">
    <source>
        <dbReference type="ARBA" id="ARBA00000877"/>
    </source>
</evidence>
<dbReference type="InterPro" id="IPR023763">
    <property type="entry name" value="DNA_integrity_scanning_protein"/>
</dbReference>
<evidence type="ECO:0000313" key="13">
    <source>
        <dbReference type="EMBL" id="GFP20075.1"/>
    </source>
</evidence>
<evidence type="ECO:0000256" key="10">
    <source>
        <dbReference type="HAMAP-Rule" id="MF_01438"/>
    </source>
</evidence>
<comment type="catalytic activity">
    <reaction evidence="1 10">
        <text>2 ATP = 3',3'-c-di-AMP + 2 diphosphate</text>
        <dbReference type="Rhea" id="RHEA:35655"/>
        <dbReference type="ChEBI" id="CHEBI:30616"/>
        <dbReference type="ChEBI" id="CHEBI:33019"/>
        <dbReference type="ChEBI" id="CHEBI:71500"/>
        <dbReference type="EC" id="2.7.7.85"/>
    </reaction>
</comment>
<dbReference type="GO" id="GO:0005524">
    <property type="term" value="F:ATP binding"/>
    <property type="evidence" value="ECO:0007669"/>
    <property type="project" value="UniProtKB-UniRule"/>
</dbReference>
<keyword evidence="3 10" id="KW-0548">Nucleotidyltransferase</keyword>
<dbReference type="SUPFAM" id="SSF47781">
    <property type="entry name" value="RuvA domain 2-like"/>
    <property type="match status" value="1"/>
</dbReference>
<comment type="cofactor">
    <cofactor evidence="10">
        <name>Mg(2+)</name>
        <dbReference type="ChEBI" id="CHEBI:18420"/>
    </cofactor>
</comment>
<dbReference type="Gene3D" id="1.20.1260.110">
    <property type="entry name" value="DNA integrity scanning linker region"/>
    <property type="match status" value="1"/>
</dbReference>
<evidence type="ECO:0000256" key="8">
    <source>
        <dbReference type="ARBA" id="ARBA00023125"/>
    </source>
</evidence>
<keyword evidence="9 10" id="KW-0234">DNA repair</keyword>
<keyword evidence="2 10" id="KW-0808">Transferase</keyword>
<name>A0A6V8NIP6_9ACTN</name>
<dbReference type="SUPFAM" id="SSF143597">
    <property type="entry name" value="YojJ-like"/>
    <property type="match status" value="1"/>
</dbReference>
<evidence type="ECO:0000256" key="4">
    <source>
        <dbReference type="ARBA" id="ARBA00022741"/>
    </source>
</evidence>
<accession>A0A6V8NIP6</accession>
<dbReference type="Pfam" id="PF10635">
    <property type="entry name" value="DisA-linker"/>
    <property type="match status" value="1"/>
</dbReference>
<comment type="function">
    <text evidence="10">Participates in a DNA-damage check-point. DisA forms globular foci that rapidly scan along the chromosomes searching for lesions.</text>
</comment>
<dbReference type="Pfam" id="PF02457">
    <property type="entry name" value="DAC"/>
    <property type="match status" value="1"/>
</dbReference>
<evidence type="ECO:0000256" key="5">
    <source>
        <dbReference type="ARBA" id="ARBA00022763"/>
    </source>
</evidence>
<dbReference type="EC" id="2.7.7.85" evidence="10"/>
<keyword evidence="5 10" id="KW-0227">DNA damage</keyword>
<evidence type="ECO:0000313" key="14">
    <source>
        <dbReference type="Proteomes" id="UP000574717"/>
    </source>
</evidence>
<dbReference type="GO" id="GO:0004016">
    <property type="term" value="F:adenylate cyclase activity"/>
    <property type="evidence" value="ECO:0007669"/>
    <property type="project" value="TreeGrafter"/>
</dbReference>
<dbReference type="GO" id="GO:0106408">
    <property type="term" value="F:diadenylate cyclase activity"/>
    <property type="evidence" value="ECO:0007669"/>
    <property type="project" value="UniProtKB-EC"/>
</dbReference>
<dbReference type="InterPro" id="IPR038331">
    <property type="entry name" value="DisA_sf"/>
</dbReference>
<feature type="coiled-coil region" evidence="11">
    <location>
        <begin position="169"/>
        <end position="196"/>
    </location>
</feature>
<dbReference type="AlphaFoldDB" id="A0A6V8NIP6"/>
<keyword evidence="8 10" id="KW-0238">DNA-binding</keyword>
<feature type="binding site" evidence="10">
    <location>
        <position position="109"/>
    </location>
    <ligand>
        <name>ATP</name>
        <dbReference type="ChEBI" id="CHEBI:30616"/>
    </ligand>
</feature>
<protein>
    <recommendedName>
        <fullName evidence="10">DNA integrity scanning protein DisA</fullName>
    </recommendedName>
    <alternativeName>
        <fullName evidence="10">Cyclic di-AMP synthase</fullName>
        <shortName evidence="10">c-di-AMP synthase</shortName>
    </alternativeName>
    <alternativeName>
        <fullName evidence="10">Diadenylate cyclase</fullName>
        <ecNumber evidence="10">2.7.7.85</ecNumber>
    </alternativeName>
</protein>
<dbReference type="Proteomes" id="UP000574717">
    <property type="component" value="Unassembled WGS sequence"/>
</dbReference>
<feature type="binding site" evidence="10">
    <location>
        <position position="91"/>
    </location>
    <ligand>
        <name>ATP</name>
        <dbReference type="ChEBI" id="CHEBI:30616"/>
    </ligand>
</feature>
<dbReference type="PROSITE" id="PS51794">
    <property type="entry name" value="DAC"/>
    <property type="match status" value="1"/>
</dbReference>
<keyword evidence="6 10" id="KW-0067">ATP-binding</keyword>
<evidence type="ECO:0000256" key="3">
    <source>
        <dbReference type="ARBA" id="ARBA00022695"/>
    </source>
</evidence>
<dbReference type="NCBIfam" id="NF010009">
    <property type="entry name" value="PRK13482.1"/>
    <property type="match status" value="1"/>
</dbReference>
<comment type="caution">
    <text evidence="10">Lacks conserved residue(s) required for the propagation of feature annotation.</text>
</comment>
<dbReference type="InterPro" id="IPR050338">
    <property type="entry name" value="DisA"/>
</dbReference>
<comment type="function">
    <text evidence="10">Has also diadenylate cyclase activity, catalyzing the condensation of 2 ATP molecules into cyclic di-AMP (c-di-AMP). c-di-AMP likely acts as a signaling molecule that may couple DNA integrity with a cellular process.</text>
</comment>
<evidence type="ECO:0000256" key="11">
    <source>
        <dbReference type="SAM" id="Coils"/>
    </source>
</evidence>
<dbReference type="PANTHER" id="PTHR34185">
    <property type="entry name" value="DIADENYLATE CYCLASE"/>
    <property type="match status" value="1"/>
</dbReference>
<keyword evidence="11" id="KW-0175">Coiled coil</keyword>
<evidence type="ECO:0000256" key="7">
    <source>
        <dbReference type="ARBA" id="ARBA00022842"/>
    </source>
</evidence>
<dbReference type="InterPro" id="IPR010994">
    <property type="entry name" value="RuvA_2-like"/>
</dbReference>
<proteinExistence type="inferred from homology"/>
<dbReference type="Gene3D" id="1.10.150.20">
    <property type="entry name" value="5' to 3' exonuclease, C-terminal subdomain"/>
    <property type="match status" value="1"/>
</dbReference>
<dbReference type="GO" id="GO:0003677">
    <property type="term" value="F:DNA binding"/>
    <property type="evidence" value="ECO:0007669"/>
    <property type="project" value="UniProtKB-UniRule"/>
</dbReference>
<dbReference type="InterPro" id="IPR036888">
    <property type="entry name" value="DNA_integrity_DisA_N_sf"/>
</dbReference>
<dbReference type="PANTHER" id="PTHR34185:SF3">
    <property type="entry name" value="DNA INTEGRITY SCANNING PROTEIN DISA"/>
    <property type="match status" value="1"/>
</dbReference>
<gene>
    <name evidence="10" type="primary">disA</name>
    <name evidence="13" type="ORF">HKBW3S03_01578</name>
</gene>
<dbReference type="HAMAP" id="MF_01438">
    <property type="entry name" value="DisA"/>
    <property type="match status" value="1"/>
</dbReference>
<dbReference type="Gene3D" id="3.40.1700.10">
    <property type="entry name" value="DNA integrity scanning protein, DisA, N-terminal domain"/>
    <property type="match status" value="1"/>
</dbReference>
<evidence type="ECO:0000259" key="12">
    <source>
        <dbReference type="PROSITE" id="PS51794"/>
    </source>
</evidence>
<dbReference type="InterPro" id="IPR003390">
    <property type="entry name" value="DNA_integrity_scan_DisA_N"/>
</dbReference>
<comment type="subunit">
    <text evidence="10">Homooctamer.</text>
</comment>
<evidence type="ECO:0000256" key="6">
    <source>
        <dbReference type="ARBA" id="ARBA00022840"/>
    </source>
</evidence>
<organism evidence="13 14">
    <name type="scientific">Candidatus Hakubella thermalkaliphila</name>
    <dbReference type="NCBI Taxonomy" id="2754717"/>
    <lineage>
        <taxon>Bacteria</taxon>
        <taxon>Bacillati</taxon>
        <taxon>Actinomycetota</taxon>
        <taxon>Actinomycetota incertae sedis</taxon>
        <taxon>Candidatus Hakubellales</taxon>
        <taxon>Candidatus Hakubellaceae</taxon>
        <taxon>Candidatus Hakubella</taxon>
    </lineage>
</organism>
<keyword evidence="4 10" id="KW-0547">Nucleotide-binding</keyword>
<keyword evidence="7 10" id="KW-0460">Magnesium</keyword>
<comment type="caution">
    <text evidence="13">The sequence shown here is derived from an EMBL/GenBank/DDBJ whole genome shotgun (WGS) entry which is preliminary data.</text>
</comment>
<reference evidence="13 14" key="1">
    <citation type="journal article" date="2020" name="Front. Microbiol.">
        <title>Single-cell genomics of novel Actinobacteria with the Wood-Ljungdahl pathway discovered in a serpentinizing system.</title>
        <authorList>
            <person name="Merino N."/>
            <person name="Kawai M."/>
            <person name="Boyd E.S."/>
            <person name="Colman D.R."/>
            <person name="McGlynn S.E."/>
            <person name="Nealson K.H."/>
            <person name="Kurokawa K."/>
            <person name="Hongoh Y."/>
        </authorList>
    </citation>
    <scope>NUCLEOTIDE SEQUENCE [LARGE SCALE GENOMIC DNA]</scope>
    <source>
        <strain evidence="13 14">S03</strain>
    </source>
</reference>
<dbReference type="EMBL" id="BLRU01000237">
    <property type="protein sequence ID" value="GFP20075.1"/>
    <property type="molecule type" value="Genomic_DNA"/>
</dbReference>
<evidence type="ECO:0000256" key="2">
    <source>
        <dbReference type="ARBA" id="ARBA00022679"/>
    </source>
</evidence>
<comment type="similarity">
    <text evidence="10">Belongs to the DisA family.</text>
</comment>
<dbReference type="GO" id="GO:0006281">
    <property type="term" value="P:DNA repair"/>
    <property type="evidence" value="ECO:0007669"/>
    <property type="project" value="UniProtKB-UniRule"/>
</dbReference>
<feature type="domain" description="DAC" evidence="12">
    <location>
        <begin position="24"/>
        <end position="162"/>
    </location>
</feature>